<keyword evidence="2" id="KW-0812">Transmembrane</keyword>
<name>A0A517YBU5_9BACT</name>
<evidence type="ECO:0000313" key="4">
    <source>
        <dbReference type="EMBL" id="QDU27592.1"/>
    </source>
</evidence>
<evidence type="ECO:0000259" key="3">
    <source>
        <dbReference type="PROSITE" id="PS50011"/>
    </source>
</evidence>
<feature type="domain" description="Protein kinase" evidence="3">
    <location>
        <begin position="127"/>
        <end position="457"/>
    </location>
</feature>
<comment type="similarity">
    <text evidence="1">Belongs to the protein kinase superfamily. ADCK protein kinase family.</text>
</comment>
<keyword evidence="5" id="KW-1185">Reference proteome</keyword>
<keyword evidence="2" id="KW-0472">Membrane</keyword>
<dbReference type="GO" id="GO:0004672">
    <property type="term" value="F:protein kinase activity"/>
    <property type="evidence" value="ECO:0007669"/>
    <property type="project" value="InterPro"/>
</dbReference>
<dbReference type="EMBL" id="CP036274">
    <property type="protein sequence ID" value="QDU27592.1"/>
    <property type="molecule type" value="Genomic_DNA"/>
</dbReference>
<reference evidence="4 5" key="1">
    <citation type="submission" date="2019-02" db="EMBL/GenBank/DDBJ databases">
        <title>Deep-cultivation of Planctomycetes and their phenomic and genomic characterization uncovers novel biology.</title>
        <authorList>
            <person name="Wiegand S."/>
            <person name="Jogler M."/>
            <person name="Boedeker C."/>
            <person name="Pinto D."/>
            <person name="Vollmers J."/>
            <person name="Rivas-Marin E."/>
            <person name="Kohn T."/>
            <person name="Peeters S.H."/>
            <person name="Heuer A."/>
            <person name="Rast P."/>
            <person name="Oberbeckmann S."/>
            <person name="Bunk B."/>
            <person name="Jeske O."/>
            <person name="Meyerdierks A."/>
            <person name="Storesund J.E."/>
            <person name="Kallscheuer N."/>
            <person name="Luecker S."/>
            <person name="Lage O.M."/>
            <person name="Pohl T."/>
            <person name="Merkel B.J."/>
            <person name="Hornburger P."/>
            <person name="Mueller R.-W."/>
            <person name="Bruemmer F."/>
            <person name="Labrenz M."/>
            <person name="Spormann A.M."/>
            <person name="Op den Camp H."/>
            <person name="Overmann J."/>
            <person name="Amann R."/>
            <person name="Jetten M.S.M."/>
            <person name="Mascher T."/>
            <person name="Medema M.H."/>
            <person name="Devos D.P."/>
            <person name="Kaster A.-K."/>
            <person name="Ovreas L."/>
            <person name="Rohde M."/>
            <person name="Galperin M.Y."/>
            <person name="Jogler C."/>
        </authorList>
    </citation>
    <scope>NUCLEOTIDE SEQUENCE [LARGE SCALE GENOMIC DNA]</scope>
    <source>
        <strain evidence="4 5">ETA_A8</strain>
    </source>
</reference>
<dbReference type="RefSeq" id="WP_145088542.1">
    <property type="nucleotide sequence ID" value="NZ_CP036274.1"/>
</dbReference>
<accession>A0A517YBU5</accession>
<dbReference type="PANTHER" id="PTHR10566:SF113">
    <property type="entry name" value="PROTEIN ACTIVITY OF BC1 COMPLEX KINASE 7, CHLOROPLASTIC"/>
    <property type="match status" value="1"/>
</dbReference>
<dbReference type="AlphaFoldDB" id="A0A517YBU5"/>
<protein>
    <recommendedName>
        <fullName evidence="3">Protein kinase domain-containing protein</fullName>
    </recommendedName>
</protein>
<keyword evidence="4" id="KW-0808">Transferase</keyword>
<dbReference type="SUPFAM" id="SSF56112">
    <property type="entry name" value="Protein kinase-like (PK-like)"/>
    <property type="match status" value="1"/>
</dbReference>
<dbReference type="PANTHER" id="PTHR10566">
    <property type="entry name" value="CHAPERONE-ACTIVITY OF BC1 COMPLEX CABC1 -RELATED"/>
    <property type="match status" value="1"/>
</dbReference>
<dbReference type="InterPro" id="IPR050154">
    <property type="entry name" value="UbiB_kinase"/>
</dbReference>
<organism evidence="4 5">
    <name type="scientific">Anatilimnocola aggregata</name>
    <dbReference type="NCBI Taxonomy" id="2528021"/>
    <lineage>
        <taxon>Bacteria</taxon>
        <taxon>Pseudomonadati</taxon>
        <taxon>Planctomycetota</taxon>
        <taxon>Planctomycetia</taxon>
        <taxon>Pirellulales</taxon>
        <taxon>Pirellulaceae</taxon>
        <taxon>Anatilimnocola</taxon>
    </lineage>
</organism>
<evidence type="ECO:0000256" key="2">
    <source>
        <dbReference type="SAM" id="Phobius"/>
    </source>
</evidence>
<dbReference type="Pfam" id="PF03109">
    <property type="entry name" value="ABC1"/>
    <property type="match status" value="1"/>
</dbReference>
<dbReference type="GO" id="GO:0005524">
    <property type="term" value="F:ATP binding"/>
    <property type="evidence" value="ECO:0007669"/>
    <property type="project" value="InterPro"/>
</dbReference>
<dbReference type="Proteomes" id="UP000315017">
    <property type="component" value="Chromosome"/>
</dbReference>
<gene>
    <name evidence="4" type="primary">ubiB</name>
    <name evidence="4" type="ORF">ETAA8_26800</name>
</gene>
<dbReference type="InterPro" id="IPR011009">
    <property type="entry name" value="Kinase-like_dom_sf"/>
</dbReference>
<dbReference type="InterPro" id="IPR000719">
    <property type="entry name" value="Prot_kinase_dom"/>
</dbReference>
<evidence type="ECO:0000256" key="1">
    <source>
        <dbReference type="ARBA" id="ARBA00009670"/>
    </source>
</evidence>
<dbReference type="InterPro" id="IPR004147">
    <property type="entry name" value="ABC1_dom"/>
</dbReference>
<dbReference type="CDD" id="cd05121">
    <property type="entry name" value="ABC1_ADCK3-like"/>
    <property type="match status" value="1"/>
</dbReference>
<keyword evidence="2" id="KW-1133">Transmembrane helix</keyword>
<feature type="transmembrane region" description="Helical" evidence="2">
    <location>
        <begin position="524"/>
        <end position="549"/>
    </location>
</feature>
<proteinExistence type="inferred from homology"/>
<dbReference type="PROSITE" id="PS50011">
    <property type="entry name" value="PROTEIN_KINASE_DOM"/>
    <property type="match status" value="1"/>
</dbReference>
<sequence length="567" mass="63248">MRLTSIPQIYRNVRRGTEIISVLSKYGLADWLSRTNIDFAKDRLLDRDGDSLARLTREARIRLALTELGPTFIKLGQLLSTRPDLVGKELANELQLLQSSTPADPPETVRKLVETELGQPLEELFAEFSLTPIASASIGQVHQARLLTGERVVVKVQHAGIEQVVNEDLDVLAGLAQLAESLSEFKPYRPVANVAEMGRTLRRELDFGREERNLQQFATLFCDDDTVCIPRAFTDLCTQRVLTMDMVDGLPLSHTGLIDSAGIDREEVARRGGQIYLQMIFTHGFYHADPHPGNILLLPGNVIALIDFGMVGRIDERLREDIEEMLLSIVNHDVPMLTRLIKRVGAVPLNLDEAGLANDVADFVGHYSTQALDQFDLSGALTDMVEIIRRYQITLPTQVAMLIKVLVTLEGTTKLLSAKFSLMELMQPMQKRMLFRRLSPARQARKFRRLIVELEQLAEVLPQRVMQILEQVQTGKFDVHLDHRGLGPSVNRLVLGMLASALFMGSSLMMAHHVPPILPTIPFISYWLGLTNVSILGLSGCSLSLLVGLRLLRAIGKSGHLDQKVSK</sequence>
<evidence type="ECO:0000313" key="5">
    <source>
        <dbReference type="Proteomes" id="UP000315017"/>
    </source>
</evidence>
<dbReference type="OrthoDB" id="9795390at2"/>
<dbReference type="KEGG" id="aagg:ETAA8_26800"/>